<keyword evidence="3" id="KW-1185">Reference proteome</keyword>
<dbReference type="KEGG" id="qdo:H9Q78_06195"/>
<dbReference type="AlphaFoldDB" id="A0A7G9G7B9"/>
<reference evidence="2 3" key="1">
    <citation type="submission" date="2020-08" db="EMBL/GenBank/DDBJ databases">
        <authorList>
            <person name="Liu C."/>
            <person name="Sun Q."/>
        </authorList>
    </citation>
    <scope>NUCLEOTIDE SEQUENCE [LARGE SCALE GENOMIC DNA]</scope>
    <source>
        <strain evidence="2 3">NSJ-38</strain>
    </source>
</reference>
<feature type="transmembrane region" description="Helical" evidence="1">
    <location>
        <begin position="152"/>
        <end position="177"/>
    </location>
</feature>
<keyword evidence="1" id="KW-1133">Transmembrane helix</keyword>
<sequence length="262" mass="29105">MRKPWIKRFILCVVAMAFCLFADCGLDLSLFSDSSIQEAQIDMVYFFQLILRYGLYINVYLILSLVPFTIGYCEEKNDGVYPYAVSRIGYGKYTAVTFLRGTIGAGLAAGLGFLLFTICLSFFKIPFFNVNAVNAGSWIQGAFGELLARKQFGAYLISIMICMIAGHAFWAGVVLCFSTMAANVQVIMVSGLVLSYVVNSVGEILNIPVQFRLDHLFHAQSKFGGPLMSLLVPLAVMFLGLICFGVLFFYRIKKECGKKVHL</sequence>
<name>A0A7G9G7B9_9FIRM</name>
<dbReference type="EMBL" id="CP060634">
    <property type="protein sequence ID" value="QNM06701.1"/>
    <property type="molecule type" value="Genomic_DNA"/>
</dbReference>
<keyword evidence="1" id="KW-0472">Membrane</keyword>
<evidence type="ECO:0000313" key="3">
    <source>
        <dbReference type="Proteomes" id="UP000515823"/>
    </source>
</evidence>
<gene>
    <name evidence="2" type="ORF">H9Q78_06195</name>
</gene>
<feature type="transmembrane region" description="Helical" evidence="1">
    <location>
        <begin position="55"/>
        <end position="73"/>
    </location>
</feature>
<feature type="transmembrane region" description="Helical" evidence="1">
    <location>
        <begin position="93"/>
        <end position="123"/>
    </location>
</feature>
<evidence type="ECO:0000313" key="2">
    <source>
        <dbReference type="EMBL" id="QNM06701.1"/>
    </source>
</evidence>
<evidence type="ECO:0000256" key="1">
    <source>
        <dbReference type="SAM" id="Phobius"/>
    </source>
</evidence>
<dbReference type="RefSeq" id="WP_249304334.1">
    <property type="nucleotide sequence ID" value="NZ_CP060634.1"/>
</dbReference>
<feature type="transmembrane region" description="Helical" evidence="1">
    <location>
        <begin position="184"/>
        <end position="207"/>
    </location>
</feature>
<proteinExistence type="predicted"/>
<accession>A0A7G9G7B9</accession>
<protein>
    <submittedName>
        <fullName evidence="2">Uncharacterized protein</fullName>
    </submittedName>
</protein>
<dbReference type="Proteomes" id="UP000515823">
    <property type="component" value="Chromosome"/>
</dbReference>
<keyword evidence="1" id="KW-0812">Transmembrane</keyword>
<feature type="transmembrane region" description="Helical" evidence="1">
    <location>
        <begin position="227"/>
        <end position="250"/>
    </location>
</feature>
<organism evidence="2 3">
    <name type="scientific">Qiania dongpingensis</name>
    <dbReference type="NCBI Taxonomy" id="2763669"/>
    <lineage>
        <taxon>Bacteria</taxon>
        <taxon>Bacillati</taxon>
        <taxon>Bacillota</taxon>
        <taxon>Clostridia</taxon>
        <taxon>Lachnospirales</taxon>
        <taxon>Lachnospiraceae</taxon>
        <taxon>Qiania</taxon>
    </lineage>
</organism>